<comment type="caution">
    <text evidence="3">The sequence shown here is derived from an EMBL/GenBank/DDBJ whole genome shotgun (WGS) entry which is preliminary data.</text>
</comment>
<accession>A0A7J7D200</accession>
<dbReference type="Gene3D" id="2.30.30.140">
    <property type="match status" value="1"/>
</dbReference>
<evidence type="ECO:0000259" key="2">
    <source>
        <dbReference type="PROSITE" id="PS50812"/>
    </source>
</evidence>
<feature type="region of interest" description="Disordered" evidence="1">
    <location>
        <begin position="151"/>
        <end position="175"/>
    </location>
</feature>
<dbReference type="PROSITE" id="PS50812">
    <property type="entry name" value="PWWP"/>
    <property type="match status" value="1"/>
</dbReference>
<dbReference type="InterPro" id="IPR052657">
    <property type="entry name" value="PDP_family_Arabidopsis"/>
</dbReference>
<feature type="region of interest" description="Disordered" evidence="1">
    <location>
        <begin position="1"/>
        <end position="37"/>
    </location>
</feature>
<organism evidence="3 4">
    <name type="scientific">Tripterygium wilfordii</name>
    <name type="common">Thunder God vine</name>
    <dbReference type="NCBI Taxonomy" id="458696"/>
    <lineage>
        <taxon>Eukaryota</taxon>
        <taxon>Viridiplantae</taxon>
        <taxon>Streptophyta</taxon>
        <taxon>Embryophyta</taxon>
        <taxon>Tracheophyta</taxon>
        <taxon>Spermatophyta</taxon>
        <taxon>Magnoliopsida</taxon>
        <taxon>eudicotyledons</taxon>
        <taxon>Gunneridae</taxon>
        <taxon>Pentapetalae</taxon>
        <taxon>rosids</taxon>
        <taxon>fabids</taxon>
        <taxon>Celastrales</taxon>
        <taxon>Celastraceae</taxon>
        <taxon>Tripterygium</taxon>
    </lineage>
</organism>
<dbReference type="EMBL" id="JAAARO010000011">
    <property type="protein sequence ID" value="KAF5740377.1"/>
    <property type="molecule type" value="Genomic_DNA"/>
</dbReference>
<evidence type="ECO:0000313" key="4">
    <source>
        <dbReference type="Proteomes" id="UP000593562"/>
    </source>
</evidence>
<feature type="region of interest" description="Disordered" evidence="1">
    <location>
        <begin position="766"/>
        <end position="788"/>
    </location>
</feature>
<dbReference type="CDD" id="cd05162">
    <property type="entry name" value="PWWP"/>
    <property type="match status" value="1"/>
</dbReference>
<dbReference type="FunCoup" id="A0A7J7D200">
    <property type="interactions" value="790"/>
</dbReference>
<dbReference type="SMART" id="SM00293">
    <property type="entry name" value="PWWP"/>
    <property type="match status" value="1"/>
</dbReference>
<dbReference type="PANTHER" id="PTHR10688">
    <property type="entry name" value="PWWP DOMAIN-CONTAINING PROTEIN"/>
    <property type="match status" value="1"/>
</dbReference>
<feature type="region of interest" description="Disordered" evidence="1">
    <location>
        <begin position="889"/>
        <end position="916"/>
    </location>
</feature>
<evidence type="ECO:0000256" key="1">
    <source>
        <dbReference type="SAM" id="MobiDB-lite"/>
    </source>
</evidence>
<feature type="compositionally biased region" description="Basic and acidic residues" evidence="1">
    <location>
        <begin position="606"/>
        <end position="616"/>
    </location>
</feature>
<feature type="domain" description="PWWP" evidence="2">
    <location>
        <begin position="182"/>
        <end position="243"/>
    </location>
</feature>
<feature type="compositionally biased region" description="Acidic residues" evidence="1">
    <location>
        <begin position="155"/>
        <end position="175"/>
    </location>
</feature>
<feature type="compositionally biased region" description="Polar residues" evidence="1">
    <location>
        <begin position="519"/>
        <end position="532"/>
    </location>
</feature>
<keyword evidence="4" id="KW-1185">Reference proteome</keyword>
<dbReference type="InterPro" id="IPR000313">
    <property type="entry name" value="PWWP_dom"/>
</dbReference>
<feature type="compositionally biased region" description="Basic and acidic residues" evidence="1">
    <location>
        <begin position="889"/>
        <end position="902"/>
    </location>
</feature>
<reference evidence="3 4" key="1">
    <citation type="journal article" date="2020" name="Nat. Commun.">
        <title>Genome of Tripterygium wilfordii and identification of cytochrome P450 involved in triptolide biosynthesis.</title>
        <authorList>
            <person name="Tu L."/>
            <person name="Su P."/>
            <person name="Zhang Z."/>
            <person name="Gao L."/>
            <person name="Wang J."/>
            <person name="Hu T."/>
            <person name="Zhou J."/>
            <person name="Zhang Y."/>
            <person name="Zhao Y."/>
            <person name="Liu Y."/>
            <person name="Song Y."/>
            <person name="Tong Y."/>
            <person name="Lu Y."/>
            <person name="Yang J."/>
            <person name="Xu C."/>
            <person name="Jia M."/>
            <person name="Peters R.J."/>
            <person name="Huang L."/>
            <person name="Gao W."/>
        </authorList>
    </citation>
    <scope>NUCLEOTIDE SEQUENCE [LARGE SCALE GENOMIC DNA]</scope>
    <source>
        <strain evidence="4">cv. XIE 37</strain>
        <tissue evidence="3">Leaf</tissue>
    </source>
</reference>
<feature type="region of interest" description="Disordered" evidence="1">
    <location>
        <begin position="1011"/>
        <end position="1041"/>
    </location>
</feature>
<proteinExistence type="predicted"/>
<dbReference type="Pfam" id="PF00855">
    <property type="entry name" value="PWWP"/>
    <property type="match status" value="1"/>
</dbReference>
<name>A0A7J7D200_TRIWF</name>
<dbReference type="OrthoDB" id="62853at2759"/>
<dbReference type="PANTHER" id="PTHR10688:SF3">
    <property type="entry name" value="PWWP DOMAIN-CONTAINING PROTEIN 6"/>
    <property type="match status" value="1"/>
</dbReference>
<feature type="compositionally biased region" description="Basic and acidic residues" evidence="1">
    <location>
        <begin position="540"/>
        <end position="551"/>
    </location>
</feature>
<gene>
    <name evidence="3" type="ORF">HS088_TW11G00446</name>
</gene>
<protein>
    <recommendedName>
        <fullName evidence="2">PWWP domain-containing protein</fullName>
    </recommendedName>
</protein>
<sequence>MEEVGNLPKTGTRSGSVAPKCHNADSKPLKEASGTSISDSCTFREITQENGVRVFVNGKEDVPAGGYSEDSEMNGVSSLLKMRETQEEVGRGGESGCAMDKIDEHKVTGDGLPGEGGVPIVASGAQIGVEESKDCGEREECDDYFNAKENFGEMSEGDDEDGEEMIDNSDDDDDGGGYKFKVGDFVWGKIRSHPWWPGRVYDPSEASDYALKMKRRNKILVAYFGDGTFAWCKPSQLKPFDEGFEKISRHSSSRNFIHAVEAALDEIGQLVELKLASFMKEGYSGALDRPLAVTSGIKEGVFVPEGGIEKFITDFLEPAEFLTHLKLIARIGDAKSMLEFTVFKSWVSAFYGDKGFCQCPVFREPQLISGLEDKTKNSEVDMINDRGLQVRIPGPVEEDWLALSGGPRFGQINQSLLQKCSGVTEGRLYHKRKQKSIAEIIGMNVEAEDEVRELTKVKTDSDKPASTSKMNKRKDTDGVDGDDANNSASVRRRKRKARRLSESLLATESKVSNVDHDGSVSNEGTGNPSLSTGRKKKSRSKNDGGGSKEETDANQISTSGYLGVGNDHARAKEEIEMASSPRERKKSKYLSFPYTNLNQGQRKKGKEADSLKASEEERVGEQMNRAASHLIGFSPIMKCTGDNQGKLLKDSDVTSPQSSNHDQCNVIDPRSLNISASEVLSGIQTVALCLQYLKENNSQDLDMVYQFFYAFRSSVYHDGFNHHDYNNLQLGMKRTAQDSGPDISEKYLNANYLCSSENESQHKKIKRIEDAKSKPRNKTAAGLADVERNEKESDVKASSVVLFVTFGQGSSLPSKNDLIRIYSNFGALNKELTDVMRDDFCCRVVFVNASDAETALKSSQLVSPFGADTSTFQLCYLLPDVDEEGAHEAELNTKEKDSDGDKQSSNLADTRTGEKPCVEDSGAALFVTFGPGSSIPSKNDLINIYSEYGVLSENETDMFYQNFCARIVFVRTSDGEAAFNSSQLISPFRSSRVTFRLRYLSSASRAKELMEIPSPKISPPPKKGVKTQDKPAAPQSSVKEGSRLNYIRQKLQLMTSILEKSDERSYQETKSRLEGEIKGLVEKVSTMEGSSSS</sequence>
<dbReference type="Proteomes" id="UP000593562">
    <property type="component" value="Unassembled WGS sequence"/>
</dbReference>
<dbReference type="AlphaFoldDB" id="A0A7J7D200"/>
<dbReference type="InParanoid" id="A0A7J7D200"/>
<evidence type="ECO:0000313" key="3">
    <source>
        <dbReference type="EMBL" id="KAF5740377.1"/>
    </source>
</evidence>
<dbReference type="SUPFAM" id="SSF63748">
    <property type="entry name" value="Tudor/PWWP/MBT"/>
    <property type="match status" value="1"/>
</dbReference>
<feature type="region of interest" description="Disordered" evidence="1">
    <location>
        <begin position="455"/>
        <end position="616"/>
    </location>
</feature>